<comment type="caution">
    <text evidence="1">The sequence shown here is derived from an EMBL/GenBank/DDBJ whole genome shotgun (WGS) entry which is preliminary data.</text>
</comment>
<dbReference type="Proteomes" id="UP001558613">
    <property type="component" value="Unassembled WGS sequence"/>
</dbReference>
<gene>
    <name evidence="1" type="ORF">QQF64_013505</name>
</gene>
<dbReference type="SUPFAM" id="SSF53098">
    <property type="entry name" value="Ribonuclease H-like"/>
    <property type="match status" value="1"/>
</dbReference>
<dbReference type="InterPro" id="IPR036397">
    <property type="entry name" value="RNaseH_sf"/>
</dbReference>
<dbReference type="PANTHER" id="PTHR47331:SF5">
    <property type="entry name" value="RIBONUCLEASE H"/>
    <property type="match status" value="1"/>
</dbReference>
<evidence type="ECO:0000313" key="2">
    <source>
        <dbReference type="Proteomes" id="UP001558613"/>
    </source>
</evidence>
<protein>
    <recommendedName>
        <fullName evidence="3">Integrase catalytic domain-containing protein</fullName>
    </recommendedName>
</protein>
<dbReference type="Gene3D" id="3.30.420.10">
    <property type="entry name" value="Ribonuclease H-like superfamily/Ribonuclease H"/>
    <property type="match status" value="1"/>
</dbReference>
<proteinExistence type="predicted"/>
<dbReference type="InterPro" id="IPR012337">
    <property type="entry name" value="RNaseH-like_sf"/>
</dbReference>
<dbReference type="PANTHER" id="PTHR47331">
    <property type="entry name" value="PHD-TYPE DOMAIN-CONTAINING PROTEIN"/>
    <property type="match status" value="1"/>
</dbReference>
<sequence>MGDNRWFKGPPFLQLHSEYCPRTPLALVNEDMEEQRKPITCLNLTAVSGYSIREPAQADRFKDLVHITAKSLHGVASMENQSPSAEKYQEAELMILRSAQGDSFLEEIQCLTKGKSFPSSSRQATLAPEFDKAMQVIRVGGMDCFGPLIVKFGRRNEKRWGILFKCLTTRAVHIEVLTSLDTDSFLMSLKRFISRRGKPAELLSDQGTNFKGEIENSQMYLMPCIEVSKTS</sequence>
<reference evidence="1 2" key="1">
    <citation type="submission" date="2023-09" db="EMBL/GenBank/DDBJ databases">
        <authorList>
            <person name="Wang M."/>
        </authorList>
    </citation>
    <scope>NUCLEOTIDE SEQUENCE [LARGE SCALE GENOMIC DNA]</scope>
    <source>
        <strain evidence="1">GT-2023</strain>
        <tissue evidence="1">Liver</tissue>
    </source>
</reference>
<keyword evidence="2" id="KW-1185">Reference proteome</keyword>
<organism evidence="1 2">
    <name type="scientific">Cirrhinus molitorella</name>
    <name type="common">mud carp</name>
    <dbReference type="NCBI Taxonomy" id="172907"/>
    <lineage>
        <taxon>Eukaryota</taxon>
        <taxon>Metazoa</taxon>
        <taxon>Chordata</taxon>
        <taxon>Craniata</taxon>
        <taxon>Vertebrata</taxon>
        <taxon>Euteleostomi</taxon>
        <taxon>Actinopterygii</taxon>
        <taxon>Neopterygii</taxon>
        <taxon>Teleostei</taxon>
        <taxon>Ostariophysi</taxon>
        <taxon>Cypriniformes</taxon>
        <taxon>Cyprinidae</taxon>
        <taxon>Labeoninae</taxon>
        <taxon>Labeonini</taxon>
        <taxon>Cirrhinus</taxon>
    </lineage>
</organism>
<dbReference type="EMBL" id="JAYMGO010000019">
    <property type="protein sequence ID" value="KAL1255444.1"/>
    <property type="molecule type" value="Genomic_DNA"/>
</dbReference>
<name>A0ABR3LUM4_9TELE</name>
<evidence type="ECO:0000313" key="1">
    <source>
        <dbReference type="EMBL" id="KAL1255444.1"/>
    </source>
</evidence>
<evidence type="ECO:0008006" key="3">
    <source>
        <dbReference type="Google" id="ProtNLM"/>
    </source>
</evidence>
<accession>A0ABR3LUM4</accession>